<accession>A0A167D6C3</accession>
<dbReference type="Proteomes" id="UP000189580">
    <property type="component" value="Chromosome a"/>
</dbReference>
<organism evidence="1 2">
    <name type="scientific">Sugiyamaella lignohabitans</name>
    <dbReference type="NCBI Taxonomy" id="796027"/>
    <lineage>
        <taxon>Eukaryota</taxon>
        <taxon>Fungi</taxon>
        <taxon>Dikarya</taxon>
        <taxon>Ascomycota</taxon>
        <taxon>Saccharomycotina</taxon>
        <taxon>Dipodascomycetes</taxon>
        <taxon>Dipodascales</taxon>
        <taxon>Trichomonascaceae</taxon>
        <taxon>Sugiyamaella</taxon>
    </lineage>
</organism>
<dbReference type="GeneID" id="30037863"/>
<reference evidence="1 2" key="1">
    <citation type="submission" date="2016-02" db="EMBL/GenBank/DDBJ databases">
        <title>Complete genome sequence and transcriptome regulation of the pentose utilising yeast Sugiyamaella lignohabitans.</title>
        <authorList>
            <person name="Bellasio M."/>
            <person name="Peymann A."/>
            <person name="Valli M."/>
            <person name="Sipitzky M."/>
            <person name="Graf A."/>
            <person name="Sauer M."/>
            <person name="Marx H."/>
            <person name="Mattanovich D."/>
        </authorList>
    </citation>
    <scope>NUCLEOTIDE SEQUENCE [LARGE SCALE GENOMIC DNA]</scope>
    <source>
        <strain evidence="1 2">CBS 10342</strain>
    </source>
</reference>
<dbReference type="SUPFAM" id="SSF56281">
    <property type="entry name" value="Metallo-hydrolase/oxidoreductase"/>
    <property type="match status" value="1"/>
</dbReference>
<dbReference type="EMBL" id="CP014501">
    <property type="protein sequence ID" value="ANB12536.1"/>
    <property type="molecule type" value="Genomic_DNA"/>
</dbReference>
<dbReference type="PANTHER" id="PTHR33835:SF1">
    <property type="entry name" value="METALLO-BETA-LACTAMASE DOMAIN-CONTAINING PROTEIN"/>
    <property type="match status" value="1"/>
</dbReference>
<gene>
    <name evidence="1" type="primary">HWH4</name>
    <name evidence="1" type="ORF">AWJ20_792</name>
</gene>
<keyword evidence="2" id="KW-1185">Reference proteome</keyword>
<proteinExistence type="predicted"/>
<protein>
    <submittedName>
        <fullName evidence="1">Uncharacterized protein</fullName>
    </submittedName>
</protein>
<sequence length="273" mass="30256">MGYVQPVGGYTKIITPTIGVHGAPFFLFNFLPFASTSAAIKLQSPGNPIVVTNPTPWGDETNSLLRELSGITDPHIKPNVKYLIALDNKHFLAIKGWTQQFPDATVIGMDGLLKKTEKPDGGHTIKFDILFGSKNLHPDLPTELASEFDTIFFPNSETQELALFHKPTNTLFTADLFPNLPAHRAFEKLLNQSGNGFFWKFFQKHILTTSLFSVDGRLAKNLITKLAGNDKQSAQELLDLNVDRIIMCHGDYIEQGASEVIHNLLTPLVKKGN</sequence>
<evidence type="ECO:0000313" key="1">
    <source>
        <dbReference type="EMBL" id="ANB12536.1"/>
    </source>
</evidence>
<dbReference type="InterPro" id="IPR036866">
    <property type="entry name" value="RibonucZ/Hydroxyglut_hydro"/>
</dbReference>
<evidence type="ECO:0000313" key="2">
    <source>
        <dbReference type="Proteomes" id="UP000189580"/>
    </source>
</evidence>
<dbReference type="KEGG" id="slb:AWJ20_792"/>
<dbReference type="InterPro" id="IPR025638">
    <property type="entry name" value="DUF4336"/>
</dbReference>
<dbReference type="PANTHER" id="PTHR33835">
    <property type="entry name" value="YALI0C07656P"/>
    <property type="match status" value="1"/>
</dbReference>
<dbReference type="RefSeq" id="XP_018735013.1">
    <property type="nucleotide sequence ID" value="XM_018882756.1"/>
</dbReference>
<dbReference type="OrthoDB" id="421671at2759"/>
<dbReference type="AlphaFoldDB" id="A0A167D6C3"/>
<name>A0A167D6C3_9ASCO</name>